<name>A0AA35X5A0_GEOBA</name>
<feature type="chain" id="PRO_5041206632" evidence="1">
    <location>
        <begin position="25"/>
        <end position="280"/>
    </location>
</feature>
<comment type="caution">
    <text evidence="2">The sequence shown here is derived from an EMBL/GenBank/DDBJ whole genome shotgun (WGS) entry which is preliminary data.</text>
</comment>
<dbReference type="AlphaFoldDB" id="A0AA35X5A0"/>
<dbReference type="EMBL" id="CASHTH010003511">
    <property type="protein sequence ID" value="CAI8045908.1"/>
    <property type="molecule type" value="Genomic_DNA"/>
</dbReference>
<keyword evidence="3" id="KW-1185">Reference proteome</keyword>
<feature type="signal peptide" evidence="1">
    <location>
        <begin position="1"/>
        <end position="24"/>
    </location>
</feature>
<gene>
    <name evidence="2" type="ORF">GBAR_LOCUS25381</name>
</gene>
<organism evidence="2 3">
    <name type="scientific">Geodia barretti</name>
    <name type="common">Barrett's horny sponge</name>
    <dbReference type="NCBI Taxonomy" id="519541"/>
    <lineage>
        <taxon>Eukaryota</taxon>
        <taxon>Metazoa</taxon>
        <taxon>Porifera</taxon>
        <taxon>Demospongiae</taxon>
        <taxon>Heteroscleromorpha</taxon>
        <taxon>Tetractinellida</taxon>
        <taxon>Astrophorina</taxon>
        <taxon>Geodiidae</taxon>
        <taxon>Geodia</taxon>
    </lineage>
</organism>
<reference evidence="2" key="1">
    <citation type="submission" date="2023-03" db="EMBL/GenBank/DDBJ databases">
        <authorList>
            <person name="Steffen K."/>
            <person name="Cardenas P."/>
        </authorList>
    </citation>
    <scope>NUCLEOTIDE SEQUENCE</scope>
</reference>
<evidence type="ECO:0000313" key="2">
    <source>
        <dbReference type="EMBL" id="CAI8045908.1"/>
    </source>
</evidence>
<evidence type="ECO:0000256" key="1">
    <source>
        <dbReference type="SAM" id="SignalP"/>
    </source>
</evidence>
<proteinExistence type="predicted"/>
<dbReference type="Proteomes" id="UP001174909">
    <property type="component" value="Unassembled WGS sequence"/>
</dbReference>
<evidence type="ECO:0000313" key="3">
    <source>
        <dbReference type="Proteomes" id="UP001174909"/>
    </source>
</evidence>
<accession>A0AA35X5A0</accession>
<protein>
    <submittedName>
        <fullName evidence="2">Uncharacterized protein</fullName>
    </submittedName>
</protein>
<sequence>MMETYNVFLVFVIAVLALSPPVQPTRIRSSWSYNQGTRLNYLTKFGVQKGHQVFAYGGSLRKSSSSSHYGYDETLVLAFVPSSTWDKFYHLESDDRRDCQRFMAPFNGSLSSDDRCYRQGNDTADLYRVVPCDHQETCRNQHNIPLVHGSNFTFRIVSPSTQYYYLFLVACIQNNGSQPCEWFASGSVAIDFNVHIVNQTLVSPQPLHLRVLLQPHRDDDPVHHILLHLLHRPLLPPPHALLYLHPCKLQTPQTHTHIHSLSGSRDVPCSSCHGPLLCVL</sequence>
<keyword evidence="1" id="KW-0732">Signal</keyword>